<evidence type="ECO:0000313" key="3">
    <source>
        <dbReference type="Proteomes" id="UP000275719"/>
    </source>
</evidence>
<dbReference type="InterPro" id="IPR029058">
    <property type="entry name" value="AB_hydrolase_fold"/>
</dbReference>
<dbReference type="Gene3D" id="3.40.50.1820">
    <property type="entry name" value="alpha/beta hydrolase"/>
    <property type="match status" value="1"/>
</dbReference>
<keyword evidence="2" id="KW-0378">Hydrolase</keyword>
<dbReference type="RefSeq" id="WP_125016909.1">
    <property type="nucleotide sequence ID" value="NZ_RQVQ01000003.1"/>
</dbReference>
<dbReference type="GO" id="GO:0016787">
    <property type="term" value="F:hydrolase activity"/>
    <property type="evidence" value="ECO:0007669"/>
    <property type="project" value="UniProtKB-KW"/>
</dbReference>
<dbReference type="InterPro" id="IPR000073">
    <property type="entry name" value="AB_hydrolase_1"/>
</dbReference>
<dbReference type="EMBL" id="RQVQ01000003">
    <property type="protein sequence ID" value="RRJ92826.1"/>
    <property type="molecule type" value="Genomic_DNA"/>
</dbReference>
<evidence type="ECO:0000313" key="2">
    <source>
        <dbReference type="EMBL" id="RRJ92826.1"/>
    </source>
</evidence>
<accession>A0A3P3WFK3</accession>
<dbReference type="Proteomes" id="UP000275719">
    <property type="component" value="Unassembled WGS sequence"/>
</dbReference>
<dbReference type="AlphaFoldDB" id="A0A3P3WFK3"/>
<dbReference type="PANTHER" id="PTHR46438">
    <property type="entry name" value="ALPHA/BETA-HYDROLASES SUPERFAMILY PROTEIN"/>
    <property type="match status" value="1"/>
</dbReference>
<dbReference type="Pfam" id="PF00561">
    <property type="entry name" value="Abhydrolase_1"/>
    <property type="match status" value="1"/>
</dbReference>
<proteinExistence type="predicted"/>
<gene>
    <name evidence="2" type="ORF">EG240_02085</name>
</gene>
<organism evidence="2 3">
    <name type="scientific">Paenimyroides tangerinum</name>
    <dbReference type="NCBI Taxonomy" id="2488728"/>
    <lineage>
        <taxon>Bacteria</taxon>
        <taxon>Pseudomonadati</taxon>
        <taxon>Bacteroidota</taxon>
        <taxon>Flavobacteriia</taxon>
        <taxon>Flavobacteriales</taxon>
        <taxon>Flavobacteriaceae</taxon>
        <taxon>Paenimyroides</taxon>
    </lineage>
</organism>
<dbReference type="OrthoDB" id="9785847at2"/>
<protein>
    <submittedName>
        <fullName evidence="2">Alpha/beta fold hydrolase</fullName>
    </submittedName>
</protein>
<dbReference type="SUPFAM" id="SSF53474">
    <property type="entry name" value="alpha/beta-Hydrolases"/>
    <property type="match status" value="1"/>
</dbReference>
<name>A0A3P3WFK3_9FLAO</name>
<feature type="domain" description="AB hydrolase-1" evidence="1">
    <location>
        <begin position="80"/>
        <end position="185"/>
    </location>
</feature>
<sequence>MNKLSNIKYWLMTKSFGLVVNGISLFNPEKAGHIAYNLFSNPRDGKLNAYSDFLKNANREIIIYNEHQIQTYEWEGGKETVLLMHGWESNSNRWQGMIQYLKKKKYNIVSLDAPGQGMSSGKEFNAVLYAEFINEVCQKYKPTYLIGHSLGGMTMFYAQSKYQFPFVKKIIGLGSPNLFHRITRNYKSLLSLNNRTYRSYLNIFVKKFDIDTTYFNSENFIEKINQPLLIIHDKDDSIVPYNDAVQIVNKNPRVKFISTEKLGHSMFHNQVYKQAVSFLESE</sequence>
<reference evidence="2 3" key="1">
    <citation type="submission" date="2018-11" db="EMBL/GenBank/DDBJ databases">
        <title>Flavobacterium sp. nov., YIM 102701-2 draft genome.</title>
        <authorList>
            <person name="Li G."/>
            <person name="Jiang Y."/>
        </authorList>
    </citation>
    <scope>NUCLEOTIDE SEQUENCE [LARGE SCALE GENOMIC DNA]</scope>
    <source>
        <strain evidence="2 3">YIM 102701-2</strain>
    </source>
</reference>
<keyword evidence="3" id="KW-1185">Reference proteome</keyword>
<comment type="caution">
    <text evidence="2">The sequence shown here is derived from an EMBL/GenBank/DDBJ whole genome shotgun (WGS) entry which is preliminary data.</text>
</comment>
<evidence type="ECO:0000259" key="1">
    <source>
        <dbReference type="Pfam" id="PF00561"/>
    </source>
</evidence>